<reference evidence="2 3" key="1">
    <citation type="submission" date="2017-05" db="EMBL/GenBank/DDBJ databases">
        <authorList>
            <person name="Varghese N."/>
            <person name="Submissions S."/>
        </authorList>
    </citation>
    <scope>NUCLEOTIDE SEQUENCE [LARGE SCALE GENOMIC DNA]</scope>
    <source>
        <strain evidence="2 3">DSM 28009</strain>
    </source>
</reference>
<keyword evidence="1" id="KW-0812">Transmembrane</keyword>
<feature type="transmembrane region" description="Helical" evidence="1">
    <location>
        <begin position="189"/>
        <end position="210"/>
    </location>
</feature>
<dbReference type="AlphaFoldDB" id="A0A521BEU7"/>
<feature type="transmembrane region" description="Helical" evidence="1">
    <location>
        <begin position="346"/>
        <end position="367"/>
    </location>
</feature>
<protein>
    <recommendedName>
        <fullName evidence="4">Glucosyl transferase GtrII</fullName>
    </recommendedName>
</protein>
<proteinExistence type="predicted"/>
<accession>A0A521BEU7</accession>
<feature type="transmembrane region" description="Helical" evidence="1">
    <location>
        <begin position="314"/>
        <end position="334"/>
    </location>
</feature>
<feature type="transmembrane region" description="Helical" evidence="1">
    <location>
        <begin position="283"/>
        <end position="302"/>
    </location>
</feature>
<evidence type="ECO:0000313" key="2">
    <source>
        <dbReference type="EMBL" id="SMO45628.1"/>
    </source>
</evidence>
<keyword evidence="1" id="KW-0472">Membrane</keyword>
<feature type="transmembrane region" description="Helical" evidence="1">
    <location>
        <begin position="251"/>
        <end position="277"/>
    </location>
</feature>
<feature type="transmembrane region" description="Helical" evidence="1">
    <location>
        <begin position="12"/>
        <end position="30"/>
    </location>
</feature>
<feature type="transmembrane region" description="Helical" evidence="1">
    <location>
        <begin position="77"/>
        <end position="95"/>
    </location>
</feature>
<evidence type="ECO:0008006" key="4">
    <source>
        <dbReference type="Google" id="ProtNLM"/>
    </source>
</evidence>
<keyword evidence="3" id="KW-1185">Reference proteome</keyword>
<evidence type="ECO:0000313" key="3">
    <source>
        <dbReference type="Proteomes" id="UP000319555"/>
    </source>
</evidence>
<feature type="transmembrane region" description="Helical" evidence="1">
    <location>
        <begin position="131"/>
        <end position="146"/>
    </location>
</feature>
<name>A0A521BEU7_9RHOB</name>
<dbReference type="EMBL" id="FXTE01000001">
    <property type="protein sequence ID" value="SMO45628.1"/>
    <property type="molecule type" value="Genomic_DNA"/>
</dbReference>
<feature type="transmembrane region" description="Helical" evidence="1">
    <location>
        <begin position="107"/>
        <end position="125"/>
    </location>
</feature>
<dbReference type="RefSeq" id="WP_142634209.1">
    <property type="nucleotide sequence ID" value="NZ_FXTE01000001.1"/>
</dbReference>
<dbReference type="Proteomes" id="UP000319555">
    <property type="component" value="Unassembled WGS sequence"/>
</dbReference>
<sequence>MTEKTSRQEFLFLSLLCIAALFLINWPQLFDPFVRHDDFPALLGWTEIAYHKALDEGRWLNYWWQFRPFLWPSQISMYLYNIAWGLFSAAAAAAIMERSDPIWYKGYLALFIAFSVPAFLISYWFNTLLPGIWVITLYSLAVLFLPHRVSLALLVVAVPLSFMAYTTYPFLLLTLILLSNKAPKTYTSVAVTLIIFFVSLVLALLSVYTLNYFYHGIFGIPVAEWRGPNEVNSVDDLLLNLTKVKVFLRSIIYTMGGGTISYGLMLLALFAGAWGFLFTRRRMFAVAILMAALAGLAPLILKAMMSGVQVPVRALNWLWILFGVVLTTCGVQFLQSSKRWLSVSRVLLMCVLMINLMLIGKTSFMFIPPWQKATRALAQSLPEQVETVYIYGHFLGVNGAADARVQFERGLRLRLSYLTGAEIIMCWKQPDRCDGITPPFDPGDWVSTPVVVSTGDQAFILLPRPNLGP</sequence>
<dbReference type="OrthoDB" id="7664031at2"/>
<feature type="transmembrane region" description="Helical" evidence="1">
    <location>
        <begin position="153"/>
        <end position="177"/>
    </location>
</feature>
<organism evidence="2 3">
    <name type="scientific">Ruegeria faecimaris</name>
    <dbReference type="NCBI Taxonomy" id="686389"/>
    <lineage>
        <taxon>Bacteria</taxon>
        <taxon>Pseudomonadati</taxon>
        <taxon>Pseudomonadota</taxon>
        <taxon>Alphaproteobacteria</taxon>
        <taxon>Rhodobacterales</taxon>
        <taxon>Roseobacteraceae</taxon>
        <taxon>Ruegeria</taxon>
    </lineage>
</organism>
<evidence type="ECO:0000256" key="1">
    <source>
        <dbReference type="SAM" id="Phobius"/>
    </source>
</evidence>
<keyword evidence="1" id="KW-1133">Transmembrane helix</keyword>
<gene>
    <name evidence="2" type="ORF">SAMN06265380_101793</name>
</gene>